<evidence type="ECO:0000313" key="3">
    <source>
        <dbReference type="Proteomes" id="UP001465976"/>
    </source>
</evidence>
<dbReference type="EMBL" id="JBAHYK010000010">
    <property type="protein sequence ID" value="KAL0581452.1"/>
    <property type="molecule type" value="Genomic_DNA"/>
</dbReference>
<reference evidence="2 3" key="1">
    <citation type="submission" date="2024-02" db="EMBL/GenBank/DDBJ databases">
        <title>A draft genome for the cacao thread blight pathogen Marasmius crinis-equi.</title>
        <authorList>
            <person name="Cohen S.P."/>
            <person name="Baruah I.K."/>
            <person name="Amoako-Attah I."/>
            <person name="Bukari Y."/>
            <person name="Meinhardt L.W."/>
            <person name="Bailey B.A."/>
        </authorList>
    </citation>
    <scope>NUCLEOTIDE SEQUENCE [LARGE SCALE GENOMIC DNA]</scope>
    <source>
        <strain evidence="2 3">GH-76</strain>
    </source>
</reference>
<protein>
    <submittedName>
        <fullName evidence="2">Uncharacterized protein</fullName>
    </submittedName>
</protein>
<name>A0ABR3G0U8_9AGAR</name>
<dbReference type="Proteomes" id="UP001465976">
    <property type="component" value="Unassembled WGS sequence"/>
</dbReference>
<organism evidence="2 3">
    <name type="scientific">Marasmius crinis-equi</name>
    <dbReference type="NCBI Taxonomy" id="585013"/>
    <lineage>
        <taxon>Eukaryota</taxon>
        <taxon>Fungi</taxon>
        <taxon>Dikarya</taxon>
        <taxon>Basidiomycota</taxon>
        <taxon>Agaricomycotina</taxon>
        <taxon>Agaricomycetes</taxon>
        <taxon>Agaricomycetidae</taxon>
        <taxon>Agaricales</taxon>
        <taxon>Marasmiineae</taxon>
        <taxon>Marasmiaceae</taxon>
        <taxon>Marasmius</taxon>
    </lineage>
</organism>
<comment type="caution">
    <text evidence="2">The sequence shown here is derived from an EMBL/GenBank/DDBJ whole genome shotgun (WGS) entry which is preliminary data.</text>
</comment>
<accession>A0ABR3G0U8</accession>
<evidence type="ECO:0000256" key="1">
    <source>
        <dbReference type="SAM" id="Coils"/>
    </source>
</evidence>
<evidence type="ECO:0000313" key="2">
    <source>
        <dbReference type="EMBL" id="KAL0581452.1"/>
    </source>
</evidence>
<sequence>MADSIYQSLSSLGLPSDITLQEFRQLYQGPFSQTLHFISSHVKGRAETSAARRILLRQAGTDFVVNDRDIPEKKGEIKSPTGRSERDKAISRLNTAKNHLKYNQEKLKSLLDDVRDTERTISDLRNQLDAQRQIKLLLEALEEKERDRLKRIKGIESLLVAIRAKRAALNRGNVTQTSTAAVPSLDEMARKAEEELWYKQLSFRCSAVNDTLARLNSQHVYLTRLSRERDVTVARAKTAVRQSIQRKPGTGDPNVETIL</sequence>
<gene>
    <name evidence="2" type="ORF">V5O48_000606</name>
</gene>
<feature type="coiled-coil region" evidence="1">
    <location>
        <begin position="107"/>
        <end position="147"/>
    </location>
</feature>
<proteinExistence type="predicted"/>
<keyword evidence="1" id="KW-0175">Coiled coil</keyword>
<keyword evidence="3" id="KW-1185">Reference proteome</keyword>